<dbReference type="AlphaFoldDB" id="A0A0G3G2G6"/>
<dbReference type="RefSeq" id="WP_018144178.1">
    <property type="nucleotide sequence ID" value="NZ_CP011367.1"/>
</dbReference>
<dbReference type="PANTHER" id="PTHR11715">
    <property type="entry name" value="GLYCINE CLEAVAGE SYSTEM H PROTEIN"/>
    <property type="match status" value="1"/>
</dbReference>
<dbReference type="PROSITE" id="PS50968">
    <property type="entry name" value="BIOTINYL_LIPOYL"/>
    <property type="match status" value="1"/>
</dbReference>
<dbReference type="PATRIC" id="fig|106634.4.peg.1765"/>
<dbReference type="OrthoDB" id="9796712at2"/>
<dbReference type="STRING" id="106634.TVD_08630"/>
<dbReference type="CDD" id="cd06848">
    <property type="entry name" value="GCS_H"/>
    <property type="match status" value="1"/>
</dbReference>
<dbReference type="InterPro" id="IPR002930">
    <property type="entry name" value="GCV_H"/>
</dbReference>
<dbReference type="Proteomes" id="UP000064201">
    <property type="component" value="Chromosome"/>
</dbReference>
<accession>A0A0G3G2G6</accession>
<keyword evidence="1" id="KW-0450">Lipoyl</keyword>
<dbReference type="Gene3D" id="2.40.50.100">
    <property type="match status" value="1"/>
</dbReference>
<dbReference type="GO" id="GO:0019464">
    <property type="term" value="P:glycine decarboxylation via glycine cleavage system"/>
    <property type="evidence" value="ECO:0007669"/>
    <property type="project" value="InterPro"/>
</dbReference>
<sequence length="150" mass="16710">MSHTEYNGCELPDDLFYDLDYVWVRPEDDGTFTLGITDPAQTMAGRVQYFRFRKPGSHRAAGKPVARLESGKWAGGIPTPFDGTIERINPAVEADPGLVNVAPYTDAWVVVMRPDDPEAALERLHTGAEAIAGLKQWVDRYDIHCMRCAD</sequence>
<dbReference type="Pfam" id="PF01597">
    <property type="entry name" value="GCV_H"/>
    <property type="match status" value="1"/>
</dbReference>
<dbReference type="InterPro" id="IPR011053">
    <property type="entry name" value="Single_hybrid_motif"/>
</dbReference>
<gene>
    <name evidence="2" type="ORF">TVD_08630</name>
</gene>
<organism evidence="2 3">
    <name type="scientific">Thioalkalivibrio versutus</name>
    <dbReference type="NCBI Taxonomy" id="106634"/>
    <lineage>
        <taxon>Bacteria</taxon>
        <taxon>Pseudomonadati</taxon>
        <taxon>Pseudomonadota</taxon>
        <taxon>Gammaproteobacteria</taxon>
        <taxon>Chromatiales</taxon>
        <taxon>Ectothiorhodospiraceae</taxon>
        <taxon>Thioalkalivibrio</taxon>
    </lineage>
</organism>
<evidence type="ECO:0000313" key="3">
    <source>
        <dbReference type="Proteomes" id="UP000064201"/>
    </source>
</evidence>
<name>A0A0G3G2G6_9GAMM</name>
<proteinExistence type="predicted"/>
<dbReference type="InterPro" id="IPR033753">
    <property type="entry name" value="GCV_H/Fam206"/>
</dbReference>
<protein>
    <submittedName>
        <fullName evidence="2">Glycine cleavage system protein H</fullName>
    </submittedName>
</protein>
<reference evidence="2 3" key="1">
    <citation type="submission" date="2015-04" db="EMBL/GenBank/DDBJ databases">
        <title>Complete Sequence for the Genome of the Thioalkalivibrio versutus D301.</title>
        <authorList>
            <person name="Mu T."/>
            <person name="Zhou J."/>
            <person name="Xu X."/>
        </authorList>
    </citation>
    <scope>NUCLEOTIDE SEQUENCE [LARGE SCALE GENOMIC DNA]</scope>
    <source>
        <strain evidence="2 3">D301</strain>
    </source>
</reference>
<dbReference type="KEGG" id="tvr:TVD_08630"/>
<keyword evidence="3" id="KW-1185">Reference proteome</keyword>
<evidence type="ECO:0000256" key="1">
    <source>
        <dbReference type="ARBA" id="ARBA00022823"/>
    </source>
</evidence>
<evidence type="ECO:0000313" key="2">
    <source>
        <dbReference type="EMBL" id="AKJ95418.1"/>
    </source>
</evidence>
<dbReference type="EMBL" id="CP011367">
    <property type="protein sequence ID" value="AKJ95418.1"/>
    <property type="molecule type" value="Genomic_DNA"/>
</dbReference>
<dbReference type="GO" id="GO:0009249">
    <property type="term" value="P:protein lipoylation"/>
    <property type="evidence" value="ECO:0007669"/>
    <property type="project" value="TreeGrafter"/>
</dbReference>
<dbReference type="PANTHER" id="PTHR11715:SF3">
    <property type="entry name" value="GLYCINE CLEAVAGE SYSTEM H PROTEIN-RELATED"/>
    <property type="match status" value="1"/>
</dbReference>
<dbReference type="InterPro" id="IPR000089">
    <property type="entry name" value="Biotin_lipoyl"/>
</dbReference>
<dbReference type="GO" id="GO:0005829">
    <property type="term" value="C:cytosol"/>
    <property type="evidence" value="ECO:0007669"/>
    <property type="project" value="TreeGrafter"/>
</dbReference>
<dbReference type="SUPFAM" id="SSF51230">
    <property type="entry name" value="Single hybrid motif"/>
    <property type="match status" value="1"/>
</dbReference>
<dbReference type="GO" id="GO:0005960">
    <property type="term" value="C:glycine cleavage complex"/>
    <property type="evidence" value="ECO:0007669"/>
    <property type="project" value="InterPro"/>
</dbReference>